<name>A0ABP0SJG1_9DINO</name>
<evidence type="ECO:0000313" key="1">
    <source>
        <dbReference type="EMBL" id="CAK9112350.1"/>
    </source>
</evidence>
<dbReference type="Proteomes" id="UP001642464">
    <property type="component" value="Unassembled WGS sequence"/>
</dbReference>
<gene>
    <name evidence="1" type="ORF">SCF082_LOCUS52090</name>
</gene>
<accession>A0ABP0SJG1</accession>
<dbReference type="EMBL" id="CAXAMM010043927">
    <property type="protein sequence ID" value="CAK9112350.1"/>
    <property type="molecule type" value="Genomic_DNA"/>
</dbReference>
<comment type="caution">
    <text evidence="1">The sequence shown here is derived from an EMBL/GenBank/DDBJ whole genome shotgun (WGS) entry which is preliminary data.</text>
</comment>
<dbReference type="SUPFAM" id="SSF52047">
    <property type="entry name" value="RNI-like"/>
    <property type="match status" value="1"/>
</dbReference>
<dbReference type="Pfam" id="PF13516">
    <property type="entry name" value="LRR_6"/>
    <property type="match status" value="2"/>
</dbReference>
<proteinExistence type="predicted"/>
<evidence type="ECO:0000313" key="2">
    <source>
        <dbReference type="Proteomes" id="UP001642464"/>
    </source>
</evidence>
<organism evidence="1 2">
    <name type="scientific">Durusdinium trenchii</name>
    <dbReference type="NCBI Taxonomy" id="1381693"/>
    <lineage>
        <taxon>Eukaryota</taxon>
        <taxon>Sar</taxon>
        <taxon>Alveolata</taxon>
        <taxon>Dinophyceae</taxon>
        <taxon>Suessiales</taxon>
        <taxon>Symbiodiniaceae</taxon>
        <taxon>Durusdinium</taxon>
    </lineage>
</organism>
<dbReference type="InterPro" id="IPR032675">
    <property type="entry name" value="LRR_dom_sf"/>
</dbReference>
<dbReference type="InterPro" id="IPR001611">
    <property type="entry name" value="Leu-rich_rpt"/>
</dbReference>
<sequence length="99" mass="10851">GRKGISVLQLKLYRNCIGDVGAASLGELVSASPVTVQEVHLSYNYITDRGAVELLQAISRSGRYPCISQRSESHGRELPLWCAFFSVLGRFAAENTTTY</sequence>
<protein>
    <submittedName>
        <fullName evidence="1">Uncharacterized protein</fullName>
    </submittedName>
</protein>
<reference evidence="1 2" key="1">
    <citation type="submission" date="2024-02" db="EMBL/GenBank/DDBJ databases">
        <authorList>
            <person name="Chen Y."/>
            <person name="Shah S."/>
            <person name="Dougan E. K."/>
            <person name="Thang M."/>
            <person name="Chan C."/>
        </authorList>
    </citation>
    <scope>NUCLEOTIDE SEQUENCE [LARGE SCALE GENOMIC DNA]</scope>
</reference>
<feature type="non-terminal residue" evidence="1">
    <location>
        <position position="1"/>
    </location>
</feature>
<keyword evidence="2" id="KW-1185">Reference proteome</keyword>
<dbReference type="Gene3D" id="3.80.10.10">
    <property type="entry name" value="Ribonuclease Inhibitor"/>
    <property type="match status" value="1"/>
</dbReference>